<dbReference type="SMR" id="A0A0R4IPP3"/>
<name>A0A0R4IPP3_DANRE</name>
<dbReference type="AGR" id="ZFIN:ZDB-GENE-141212-331"/>
<evidence type="ECO:0000256" key="1">
    <source>
        <dbReference type="ARBA" id="ARBA00004906"/>
    </source>
</evidence>
<dbReference type="AlphaFoldDB" id="A0A0R4IPP3"/>
<dbReference type="FunFam" id="3.30.160.60:FF:000446">
    <property type="entry name" value="Zinc finger protein"/>
    <property type="match status" value="1"/>
</dbReference>
<feature type="region of interest" description="Disordered" evidence="8">
    <location>
        <begin position="266"/>
        <end position="290"/>
    </location>
</feature>
<dbReference type="OMA" id="QGNHQHH"/>
<evidence type="ECO:0000256" key="4">
    <source>
        <dbReference type="ARBA" id="ARBA00022771"/>
    </source>
</evidence>
<reference evidence="12" key="3">
    <citation type="submission" date="2025-04" db="UniProtKB">
        <authorList>
            <consortium name="RefSeq"/>
        </authorList>
    </citation>
    <scope>IDENTIFICATION</scope>
    <source>
        <strain evidence="12">Tuebingen</strain>
    </source>
</reference>
<keyword evidence="11" id="KW-1185">Reference proteome</keyword>
<dbReference type="Ensembl" id="ENSDART00000160276.2">
    <property type="protein sequence ID" value="ENSDARP00000136614.1"/>
    <property type="gene ID" value="ENSDARG00000101106.2"/>
</dbReference>
<feature type="domain" description="C2H2-type" evidence="9">
    <location>
        <begin position="412"/>
        <end position="439"/>
    </location>
</feature>
<dbReference type="GO" id="GO:0008270">
    <property type="term" value="F:zinc ion binding"/>
    <property type="evidence" value="ECO:0007669"/>
    <property type="project" value="UniProtKB-KW"/>
</dbReference>
<dbReference type="FunFam" id="3.30.160.60:FF:000303">
    <property type="entry name" value="Zinc finger protein 41"/>
    <property type="match status" value="1"/>
</dbReference>
<dbReference type="RefSeq" id="XP_005160142.1">
    <property type="nucleotide sequence ID" value="XM_005160085.5"/>
</dbReference>
<evidence type="ECO:0000256" key="3">
    <source>
        <dbReference type="ARBA" id="ARBA00022737"/>
    </source>
</evidence>
<reference evidence="10 11" key="1">
    <citation type="journal article" date="2013" name="Nature">
        <title>The zebrafish reference genome sequence and its relationship to the human genome.</title>
        <authorList>
            <consortium name="Genome Reference Consortium Zebrafish"/>
            <person name="Howe K."/>
            <person name="Clark M.D."/>
            <person name="Torroja C.F."/>
            <person name="Torrance J."/>
            <person name="Berthelot C."/>
            <person name="Muffato M."/>
            <person name="Collins J.E."/>
            <person name="Humphray S."/>
            <person name="McLaren K."/>
            <person name="Matthews L."/>
            <person name="McLaren S."/>
            <person name="Sealy I."/>
            <person name="Caccamo M."/>
            <person name="Churcher C."/>
            <person name="Scott C."/>
            <person name="Barrett J.C."/>
            <person name="Koch R."/>
            <person name="Rauch G.J."/>
            <person name="White S."/>
            <person name="Chow W."/>
            <person name="Kilian B."/>
            <person name="Quintais L.T."/>
            <person name="Guerra-Assuncao J.A."/>
            <person name="Zhou Y."/>
            <person name="Gu Y."/>
            <person name="Yen J."/>
            <person name="Vogel J.H."/>
            <person name="Eyre T."/>
            <person name="Redmond S."/>
            <person name="Banerjee R."/>
            <person name="Chi J."/>
            <person name="Fu B."/>
            <person name="Langley E."/>
            <person name="Maguire S.F."/>
            <person name="Laird G.K."/>
            <person name="Lloyd D."/>
            <person name="Kenyon E."/>
            <person name="Donaldson S."/>
            <person name="Sehra H."/>
            <person name="Almeida-King J."/>
            <person name="Loveland J."/>
            <person name="Trevanion S."/>
            <person name="Jones M."/>
            <person name="Quail M."/>
            <person name="Willey D."/>
            <person name="Hunt A."/>
            <person name="Burton J."/>
            <person name="Sims S."/>
            <person name="McLay K."/>
            <person name="Plumb B."/>
            <person name="Davis J."/>
            <person name="Clee C."/>
            <person name="Oliver K."/>
            <person name="Clark R."/>
            <person name="Riddle C."/>
            <person name="Elliot D."/>
            <person name="Eliott D."/>
            <person name="Threadgold G."/>
            <person name="Harden G."/>
            <person name="Ware D."/>
            <person name="Begum S."/>
            <person name="Mortimore B."/>
            <person name="Mortimer B."/>
            <person name="Kerry G."/>
            <person name="Heath P."/>
            <person name="Phillimore B."/>
            <person name="Tracey A."/>
            <person name="Corby N."/>
            <person name="Dunn M."/>
            <person name="Johnson C."/>
            <person name="Wood J."/>
            <person name="Clark S."/>
            <person name="Pelan S."/>
            <person name="Griffiths G."/>
            <person name="Smith M."/>
            <person name="Glithero R."/>
            <person name="Howden P."/>
            <person name="Barker N."/>
            <person name="Lloyd C."/>
            <person name="Stevens C."/>
            <person name="Harley J."/>
            <person name="Holt K."/>
            <person name="Panagiotidis G."/>
            <person name="Lovell J."/>
            <person name="Beasley H."/>
            <person name="Henderson C."/>
            <person name="Gordon D."/>
            <person name="Auger K."/>
            <person name="Wright D."/>
            <person name="Collins J."/>
            <person name="Raisen C."/>
            <person name="Dyer L."/>
            <person name="Leung K."/>
            <person name="Robertson L."/>
            <person name="Ambridge K."/>
            <person name="Leongamornlert D."/>
            <person name="McGuire S."/>
            <person name="Gilderthorp R."/>
            <person name="Griffiths C."/>
            <person name="Manthravadi D."/>
            <person name="Nichol S."/>
            <person name="Barker G."/>
            <person name="Whitehead S."/>
            <person name="Kay M."/>
            <person name="Brown J."/>
            <person name="Murnane C."/>
            <person name="Gray E."/>
            <person name="Humphries M."/>
            <person name="Sycamore N."/>
            <person name="Barker D."/>
            <person name="Saunders D."/>
            <person name="Wallis J."/>
            <person name="Babbage A."/>
            <person name="Hammond S."/>
            <person name="Mashreghi-Mohammadi M."/>
            <person name="Barr L."/>
            <person name="Martin S."/>
            <person name="Wray P."/>
            <person name="Ellington A."/>
            <person name="Matthews N."/>
            <person name="Ellwood M."/>
            <person name="Woodmansey R."/>
            <person name="Clark G."/>
            <person name="Cooper J."/>
            <person name="Cooper J."/>
            <person name="Tromans A."/>
            <person name="Grafham D."/>
            <person name="Skuce C."/>
            <person name="Pandian R."/>
            <person name="Andrews R."/>
            <person name="Harrison E."/>
            <person name="Kimberley A."/>
            <person name="Garnett J."/>
            <person name="Fosker N."/>
            <person name="Hall R."/>
            <person name="Garner P."/>
            <person name="Kelly D."/>
            <person name="Bird C."/>
            <person name="Palmer S."/>
            <person name="Gehring I."/>
            <person name="Berger A."/>
            <person name="Dooley C.M."/>
            <person name="Ersan-Urun Z."/>
            <person name="Eser C."/>
            <person name="Geiger H."/>
            <person name="Geisler M."/>
            <person name="Karotki L."/>
            <person name="Kirn A."/>
            <person name="Konantz J."/>
            <person name="Konantz M."/>
            <person name="Oberlander M."/>
            <person name="Rudolph-Geiger S."/>
            <person name="Teucke M."/>
            <person name="Lanz C."/>
            <person name="Raddatz G."/>
            <person name="Osoegawa K."/>
            <person name="Zhu B."/>
            <person name="Rapp A."/>
            <person name="Widaa S."/>
            <person name="Langford C."/>
            <person name="Yang F."/>
            <person name="Schuster S.C."/>
            <person name="Carter N.P."/>
            <person name="Harrow J."/>
            <person name="Ning Z."/>
            <person name="Herrero J."/>
            <person name="Searle S.M."/>
            <person name="Enright A."/>
            <person name="Geisler R."/>
            <person name="Plasterk R.H."/>
            <person name="Lee C."/>
            <person name="Westerfield M."/>
            <person name="de Jong P.J."/>
            <person name="Zon L.I."/>
            <person name="Postlethwait J.H."/>
            <person name="Nusslein-Volhard C."/>
            <person name="Hubbard T.J."/>
            <person name="Roest Crollius H."/>
            <person name="Rogers J."/>
            <person name="Stemple D.L."/>
        </authorList>
    </citation>
    <scope>NUCLEOTIDE SEQUENCE [LARGE SCALE GENOMIC DNA]</scope>
    <source>
        <strain evidence="10">Tuebingen</strain>
    </source>
</reference>
<dbReference type="InterPro" id="IPR036236">
    <property type="entry name" value="Znf_C2H2_sf"/>
</dbReference>
<dbReference type="SUPFAM" id="SSF57667">
    <property type="entry name" value="beta-beta-alpha zinc fingers"/>
    <property type="match status" value="2"/>
</dbReference>
<dbReference type="GO" id="GO:0006357">
    <property type="term" value="P:regulation of transcription by RNA polymerase II"/>
    <property type="evidence" value="ECO:0000318"/>
    <property type="project" value="GO_Central"/>
</dbReference>
<evidence type="ECO:0000313" key="11">
    <source>
        <dbReference type="Proteomes" id="UP000000437"/>
    </source>
</evidence>
<dbReference type="PROSITE" id="PS00028">
    <property type="entry name" value="ZINC_FINGER_C2H2_1"/>
    <property type="match status" value="3"/>
</dbReference>
<dbReference type="KEGG" id="dre:101883524"/>
<keyword evidence="5" id="KW-0833">Ubl conjugation pathway</keyword>
<dbReference type="EMBL" id="CU915778">
    <property type="status" value="NOT_ANNOTATED_CDS"/>
    <property type="molecule type" value="Genomic_DNA"/>
</dbReference>
<evidence type="ECO:0000313" key="12">
    <source>
        <dbReference type="RefSeq" id="XP_005160142.1"/>
    </source>
</evidence>
<accession>A0A0R4IPP3</accession>
<organism evidence="10">
    <name type="scientific">Danio rerio</name>
    <name type="common">Zebrafish</name>
    <name type="synonym">Brachydanio rerio</name>
    <dbReference type="NCBI Taxonomy" id="7955"/>
    <lineage>
        <taxon>Eukaryota</taxon>
        <taxon>Metazoa</taxon>
        <taxon>Chordata</taxon>
        <taxon>Craniata</taxon>
        <taxon>Vertebrata</taxon>
        <taxon>Euteleostomi</taxon>
        <taxon>Actinopterygii</taxon>
        <taxon>Neopterygii</taxon>
        <taxon>Teleostei</taxon>
        <taxon>Ostariophysi</taxon>
        <taxon>Cypriniformes</taxon>
        <taxon>Danionidae</taxon>
        <taxon>Danioninae</taxon>
        <taxon>Danio</taxon>
    </lineage>
</organism>
<keyword evidence="4 7" id="KW-0863">Zinc-finger</keyword>
<feature type="region of interest" description="Disordered" evidence="8">
    <location>
        <begin position="108"/>
        <end position="140"/>
    </location>
</feature>
<evidence type="ECO:0000313" key="10">
    <source>
        <dbReference type="Ensembl" id="ENSDARP00000136614"/>
    </source>
</evidence>
<feature type="domain" description="C2H2-type" evidence="9">
    <location>
        <begin position="384"/>
        <end position="411"/>
    </location>
</feature>
<keyword evidence="2" id="KW-0479">Metal-binding</keyword>
<reference evidence="10" key="2">
    <citation type="submission" date="2015-11" db="UniProtKB">
        <authorList>
            <consortium name="Ensembl"/>
        </authorList>
    </citation>
    <scope>IDENTIFICATION</scope>
    <source>
        <strain evidence="10">Tuebingen</strain>
    </source>
</reference>
<dbReference type="GO" id="GO:1990837">
    <property type="term" value="F:sequence-specific double-stranded DNA binding"/>
    <property type="evidence" value="ECO:0007669"/>
    <property type="project" value="UniProtKB-ARBA"/>
</dbReference>
<evidence type="ECO:0000256" key="7">
    <source>
        <dbReference type="PROSITE-ProRule" id="PRU00042"/>
    </source>
</evidence>
<dbReference type="OrthoDB" id="8922241at2759"/>
<comment type="pathway">
    <text evidence="1">Protein modification; protein ubiquitination.</text>
</comment>
<keyword evidence="3" id="KW-0677">Repeat</keyword>
<dbReference type="FunFam" id="3.30.160.60:FF:000358">
    <property type="entry name" value="zinc finger protein 24"/>
    <property type="match status" value="1"/>
</dbReference>
<dbReference type="GO" id="GO:0005634">
    <property type="term" value="C:nucleus"/>
    <property type="evidence" value="ECO:0000318"/>
    <property type="project" value="GO_Central"/>
</dbReference>
<dbReference type="SMART" id="SM00355">
    <property type="entry name" value="ZnF_C2H2"/>
    <property type="match status" value="3"/>
</dbReference>
<dbReference type="GeneID" id="101883524"/>
<feature type="region of interest" description="Disordered" evidence="8">
    <location>
        <begin position="169"/>
        <end position="238"/>
    </location>
</feature>
<dbReference type="Gene3D" id="3.30.160.60">
    <property type="entry name" value="Classic Zinc Finger"/>
    <property type="match status" value="3"/>
</dbReference>
<evidence type="ECO:0000256" key="8">
    <source>
        <dbReference type="SAM" id="MobiDB-lite"/>
    </source>
</evidence>
<dbReference type="Proteomes" id="UP000000437">
    <property type="component" value="Chromosome 1"/>
</dbReference>
<gene>
    <name evidence="10 12 13" type="primary">si:ch73-109d9.3</name>
</gene>
<dbReference type="GO" id="GO:0000981">
    <property type="term" value="F:DNA-binding transcription factor activity, RNA polymerase II-specific"/>
    <property type="evidence" value="ECO:0000318"/>
    <property type="project" value="GO_Central"/>
</dbReference>
<evidence type="ECO:0000256" key="5">
    <source>
        <dbReference type="ARBA" id="ARBA00022786"/>
    </source>
</evidence>
<feature type="compositionally biased region" description="Polar residues" evidence="8">
    <location>
        <begin position="176"/>
        <end position="197"/>
    </location>
</feature>
<dbReference type="Pfam" id="PF00096">
    <property type="entry name" value="zf-C2H2"/>
    <property type="match status" value="3"/>
</dbReference>
<dbReference type="PANTHER" id="PTHR14003:SF19">
    <property type="entry name" value="YY2 TRANSCRIPTION FACTOR"/>
    <property type="match status" value="1"/>
</dbReference>
<feature type="compositionally biased region" description="Polar residues" evidence="8">
    <location>
        <begin position="108"/>
        <end position="126"/>
    </location>
</feature>
<dbReference type="PROSITE" id="PS50157">
    <property type="entry name" value="ZINC_FINGER_C2H2_2"/>
    <property type="match status" value="3"/>
</dbReference>
<dbReference type="GeneTree" id="ENSGT01150000286953"/>
<dbReference type="Bgee" id="ENSDARG00000101106">
    <property type="expression patterns" value="Expressed in retina and 17 other cell types or tissues"/>
</dbReference>
<protein>
    <submittedName>
        <fullName evidence="10">Si:ch73-109d9.3</fullName>
    </submittedName>
    <submittedName>
        <fullName evidence="12">Zinc finger protein 853</fullName>
    </submittedName>
</protein>
<evidence type="ECO:0000256" key="6">
    <source>
        <dbReference type="ARBA" id="ARBA00022833"/>
    </source>
</evidence>
<evidence type="ECO:0000256" key="2">
    <source>
        <dbReference type="ARBA" id="ARBA00022723"/>
    </source>
</evidence>
<sequence length="470" mass="53134">MSDTLVITFQTRLSAVMETVLKTTMYEITRLVEESFVEQMDRGKREAEVLKRRLIVSEAKLRERERFKKVRCVDCGRTAVSRRRLLHVKGPETQNNLDNALVVKQENASDSSWRCSPKGSTNQEKPSATPEPKQNAVQQAVCEPKPAGEVKEETKEPRDTQLCLKIHSQLHKQKDPQSSVQETNGLRSADSTVTSCTELDEDEARHRSPTKWFNSKTDPRSALVSQPEPETPCLRPQMADSSPIKQEVVVMLPSDWEDMEIRPHNSAKKTHLPPSARVQERVSFPPPPPPVKRQIVPTQAMQNLRVPVKKNTKIVVHPNAAMSDHGAVDLNRSLPAPKLSQVRQYPEGAGERSFNTMNPGRSLPPVVNMRVQVDARNISAKTTHNCSQCGKGFSHLCHLRAHQQIHTGDRQFCCTICGRSFTKLSNLKAHRRVHTGERPYICADCGKRFTQKCNLKRHQRIHSEFTHSSV</sequence>
<keyword evidence="6" id="KW-0862">Zinc</keyword>
<dbReference type="PANTHER" id="PTHR14003">
    <property type="entry name" value="TRANSCRIPTIONAL REPRESSOR PROTEIN YY"/>
    <property type="match status" value="1"/>
</dbReference>
<feature type="domain" description="C2H2-type" evidence="9">
    <location>
        <begin position="440"/>
        <end position="463"/>
    </location>
</feature>
<evidence type="ECO:0000259" key="9">
    <source>
        <dbReference type="PROSITE" id="PS50157"/>
    </source>
</evidence>
<dbReference type="InterPro" id="IPR013087">
    <property type="entry name" value="Znf_C2H2_type"/>
</dbReference>
<proteinExistence type="predicted"/>
<evidence type="ECO:0000313" key="13">
    <source>
        <dbReference type="ZFIN" id="ZDB-GENE-141212-331"/>
    </source>
</evidence>
<accession>A0A8M2B6Y7</accession>
<dbReference type="ZFIN" id="ZDB-GENE-141212-331">
    <property type="gene designation" value="si:ch73-109d9.3"/>
</dbReference>